<evidence type="ECO:0000313" key="8">
    <source>
        <dbReference type="Proteomes" id="UP000195787"/>
    </source>
</evidence>
<dbReference type="InterPro" id="IPR006115">
    <property type="entry name" value="6PGDH_NADP-bd"/>
</dbReference>
<dbReference type="Pfam" id="PF14833">
    <property type="entry name" value="NAD_binding_11"/>
    <property type="match status" value="1"/>
</dbReference>
<dbReference type="InterPro" id="IPR029154">
    <property type="entry name" value="HIBADH-like_NADP-bd"/>
</dbReference>
<evidence type="ECO:0000256" key="1">
    <source>
        <dbReference type="ARBA" id="ARBA00009080"/>
    </source>
</evidence>
<evidence type="ECO:0000259" key="5">
    <source>
        <dbReference type="Pfam" id="PF03446"/>
    </source>
</evidence>
<dbReference type="PIRSF" id="PIRSF000103">
    <property type="entry name" value="HIBADH"/>
    <property type="match status" value="1"/>
</dbReference>
<evidence type="ECO:0000313" key="7">
    <source>
        <dbReference type="EMBL" id="SJM66760.1"/>
    </source>
</evidence>
<dbReference type="SUPFAM" id="SSF48179">
    <property type="entry name" value="6-phosphogluconate dehydrogenase C-terminal domain-like"/>
    <property type="match status" value="1"/>
</dbReference>
<dbReference type="SUPFAM" id="SSF51735">
    <property type="entry name" value="NAD(P)-binding Rossmann-fold domains"/>
    <property type="match status" value="1"/>
</dbReference>
<dbReference type="PANTHER" id="PTHR43060:SF15">
    <property type="entry name" value="3-HYDROXYISOBUTYRATE DEHYDROGENASE-LIKE 1, MITOCHONDRIAL-RELATED"/>
    <property type="match status" value="1"/>
</dbReference>
<sequence length="303" mass="31231">MNATIFIGLGHMGAPMARLHSAAHPTFVFDVVPAASEGLAADSEATAIASLEAIPADVDTVILMLPTSRHVEQLLVDDGLFERLPKGAVVIDMGSSEPQSTQQLAKTAGEHGLGYVDAPVSGGVAKAETGELAIIVGGAADHVAHAMPHLEVLGGDISHVGDAGAGHAVKALNNLLSATNIAAASEAATIGAKFGVAPDVFIDVINTATGMSQASQVKFPKHILPGTFASGFAYDLMLKDMKIAMGLAEQVGFSPVTTAAFETLSEGREALGERPDHTEVARVYEQRTGIELRASEHGGEEAR</sequence>
<dbReference type="GeneID" id="303173817"/>
<feature type="domain" description="3-hydroxyisobutyrate dehydrogenase-like NAD-binding" evidence="6">
    <location>
        <begin position="164"/>
        <end position="284"/>
    </location>
</feature>
<evidence type="ECO:0000256" key="4">
    <source>
        <dbReference type="PIRSR" id="PIRSR000103-1"/>
    </source>
</evidence>
<accession>A0A1R4GF16</accession>
<organism evidence="7 8">
    <name type="scientific">Agrococcus casei LMG 22410</name>
    <dbReference type="NCBI Taxonomy" id="1255656"/>
    <lineage>
        <taxon>Bacteria</taxon>
        <taxon>Bacillati</taxon>
        <taxon>Actinomycetota</taxon>
        <taxon>Actinomycetes</taxon>
        <taxon>Micrococcales</taxon>
        <taxon>Microbacteriaceae</taxon>
        <taxon>Agrococcus</taxon>
    </lineage>
</organism>
<dbReference type="InterPro" id="IPR036291">
    <property type="entry name" value="NAD(P)-bd_dom_sf"/>
</dbReference>
<dbReference type="RefSeq" id="WP_086992677.1">
    <property type="nucleotide sequence ID" value="NZ_FUHU01000044.1"/>
</dbReference>
<dbReference type="Gene3D" id="3.40.50.720">
    <property type="entry name" value="NAD(P)-binding Rossmann-like Domain"/>
    <property type="match status" value="1"/>
</dbReference>
<dbReference type="GO" id="GO:0051287">
    <property type="term" value="F:NAD binding"/>
    <property type="evidence" value="ECO:0007669"/>
    <property type="project" value="InterPro"/>
</dbReference>
<evidence type="ECO:0000256" key="2">
    <source>
        <dbReference type="ARBA" id="ARBA00023002"/>
    </source>
</evidence>
<keyword evidence="8" id="KW-1185">Reference proteome</keyword>
<reference evidence="7 8" key="1">
    <citation type="submission" date="2017-02" db="EMBL/GenBank/DDBJ databases">
        <authorList>
            <person name="Peterson S.W."/>
        </authorList>
    </citation>
    <scope>NUCLEOTIDE SEQUENCE [LARGE SCALE GENOMIC DNA]</scope>
    <source>
        <strain evidence="7 8">LMG 22410</strain>
    </source>
</reference>
<dbReference type="EC" id="1.1.1.31" evidence="7"/>
<proteinExistence type="inferred from homology"/>
<dbReference type="Gene3D" id="1.10.1040.10">
    <property type="entry name" value="N-(1-d-carboxylethyl)-l-norvaline Dehydrogenase, domain 2"/>
    <property type="match status" value="1"/>
</dbReference>
<protein>
    <submittedName>
        <fullName evidence="7">3-hydroxyisobutyrate dehydrogenase</fullName>
        <ecNumber evidence="7">1.1.1.31</ecNumber>
    </submittedName>
</protein>
<dbReference type="Pfam" id="PF03446">
    <property type="entry name" value="NAD_binding_2"/>
    <property type="match status" value="1"/>
</dbReference>
<feature type="domain" description="6-phosphogluconate dehydrogenase NADP-binding" evidence="5">
    <location>
        <begin position="6"/>
        <end position="161"/>
    </location>
</feature>
<name>A0A1R4GF16_9MICO</name>
<dbReference type="AlphaFoldDB" id="A0A1R4GF16"/>
<dbReference type="InterPro" id="IPR013328">
    <property type="entry name" value="6PGD_dom2"/>
</dbReference>
<feature type="active site" evidence="4">
    <location>
        <position position="170"/>
    </location>
</feature>
<evidence type="ECO:0000259" key="6">
    <source>
        <dbReference type="Pfam" id="PF14833"/>
    </source>
</evidence>
<keyword evidence="3" id="KW-0520">NAD</keyword>
<gene>
    <name evidence="7" type="ORF">CZ674_11430</name>
</gene>
<dbReference type="Proteomes" id="UP000195787">
    <property type="component" value="Unassembled WGS sequence"/>
</dbReference>
<comment type="similarity">
    <text evidence="1">Belongs to the HIBADH-related family.</text>
</comment>
<dbReference type="PANTHER" id="PTHR43060">
    <property type="entry name" value="3-HYDROXYISOBUTYRATE DEHYDROGENASE-LIKE 1, MITOCHONDRIAL-RELATED"/>
    <property type="match status" value="1"/>
</dbReference>
<dbReference type="InterPro" id="IPR008927">
    <property type="entry name" value="6-PGluconate_DH-like_C_sf"/>
</dbReference>
<dbReference type="InterPro" id="IPR015815">
    <property type="entry name" value="HIBADH-related"/>
</dbReference>
<dbReference type="GO" id="GO:0050661">
    <property type="term" value="F:NADP binding"/>
    <property type="evidence" value="ECO:0007669"/>
    <property type="project" value="InterPro"/>
</dbReference>
<keyword evidence="2 7" id="KW-0560">Oxidoreductase</keyword>
<dbReference type="EMBL" id="FUHU01000044">
    <property type="protein sequence ID" value="SJM66760.1"/>
    <property type="molecule type" value="Genomic_DNA"/>
</dbReference>
<dbReference type="GO" id="GO:0008442">
    <property type="term" value="F:3-hydroxyisobutyrate dehydrogenase activity"/>
    <property type="evidence" value="ECO:0007669"/>
    <property type="project" value="UniProtKB-EC"/>
</dbReference>
<dbReference type="OrthoDB" id="3185659at2"/>
<evidence type="ECO:0000256" key="3">
    <source>
        <dbReference type="ARBA" id="ARBA00023027"/>
    </source>
</evidence>